<evidence type="ECO:0000256" key="7">
    <source>
        <dbReference type="ARBA" id="ARBA00022679"/>
    </source>
</evidence>
<dbReference type="CDD" id="cd01949">
    <property type="entry name" value="GGDEF"/>
    <property type="match status" value="1"/>
</dbReference>
<keyword evidence="5" id="KW-1003">Cell membrane</keyword>
<keyword evidence="14 18" id="KW-0472">Membrane</keyword>
<evidence type="ECO:0000256" key="8">
    <source>
        <dbReference type="ARBA" id="ARBA00022692"/>
    </source>
</evidence>
<accession>A0ABM8X9M1</accession>
<dbReference type="PANTHER" id="PTHR45138:SF9">
    <property type="entry name" value="DIGUANYLATE CYCLASE DGCM-RELATED"/>
    <property type="match status" value="1"/>
</dbReference>
<keyword evidence="8 18" id="KW-0812">Transmembrane</keyword>
<dbReference type="EC" id="2.7.7.65" evidence="4"/>
<evidence type="ECO:0000259" key="19">
    <source>
        <dbReference type="PROSITE" id="PS50887"/>
    </source>
</evidence>
<comment type="catalytic activity">
    <reaction evidence="16">
        <text>2 GTP = 3',3'-c-di-GMP + 2 diphosphate</text>
        <dbReference type="Rhea" id="RHEA:24898"/>
        <dbReference type="ChEBI" id="CHEBI:33019"/>
        <dbReference type="ChEBI" id="CHEBI:37565"/>
        <dbReference type="ChEBI" id="CHEBI:58805"/>
        <dbReference type="EC" id="2.7.7.65"/>
    </reaction>
</comment>
<dbReference type="PANTHER" id="PTHR45138">
    <property type="entry name" value="REGULATORY COMPONENTS OF SENSORY TRANSDUCTION SYSTEM"/>
    <property type="match status" value="1"/>
</dbReference>
<keyword evidence="6" id="KW-0997">Cell inner membrane</keyword>
<dbReference type="GO" id="GO:0052621">
    <property type="term" value="F:diguanylate cyclase activity"/>
    <property type="evidence" value="ECO:0007669"/>
    <property type="project" value="UniProtKB-EC"/>
</dbReference>
<dbReference type="Pfam" id="PF00990">
    <property type="entry name" value="GGDEF"/>
    <property type="match status" value="1"/>
</dbReference>
<evidence type="ECO:0000256" key="10">
    <source>
        <dbReference type="ARBA" id="ARBA00022741"/>
    </source>
</evidence>
<evidence type="ECO:0000313" key="21">
    <source>
        <dbReference type="Proteomes" id="UP000727654"/>
    </source>
</evidence>
<reference evidence="20 21" key="1">
    <citation type="submission" date="2021-08" db="EMBL/GenBank/DDBJ databases">
        <authorList>
            <person name="Peeters C."/>
        </authorList>
    </citation>
    <scope>NUCLEOTIDE SEQUENCE [LARGE SCALE GENOMIC DNA]</scope>
    <source>
        <strain evidence="20 21">LMG 23992</strain>
    </source>
</reference>
<evidence type="ECO:0000256" key="13">
    <source>
        <dbReference type="ARBA" id="ARBA00022989"/>
    </source>
</evidence>
<dbReference type="NCBIfam" id="TIGR00254">
    <property type="entry name" value="GGDEF"/>
    <property type="match status" value="1"/>
</dbReference>
<evidence type="ECO:0000256" key="12">
    <source>
        <dbReference type="ARBA" id="ARBA00022916"/>
    </source>
</evidence>
<evidence type="ECO:0000256" key="2">
    <source>
        <dbReference type="ARBA" id="ARBA00005186"/>
    </source>
</evidence>
<keyword evidence="7 20" id="KW-0808">Transferase</keyword>
<dbReference type="InterPro" id="IPR029787">
    <property type="entry name" value="Nucleotide_cyclase"/>
</dbReference>
<comment type="caution">
    <text evidence="20">The sequence shown here is derived from an EMBL/GenBank/DDBJ whole genome shotgun (WGS) entry which is preliminary data.</text>
</comment>
<evidence type="ECO:0000256" key="6">
    <source>
        <dbReference type="ARBA" id="ARBA00022519"/>
    </source>
</evidence>
<comment type="function">
    <text evidence="17">Catalyzes the synthesis of cyclic-di-GMP (c-di-GMP) via the condensation of 2 GTP molecules. Cyclic-di-GMP is a second messenger which controls cell surface-associated traits in bacteria. Involved in the regulation of cellulose production.</text>
</comment>
<dbReference type="InterPro" id="IPR043128">
    <property type="entry name" value="Rev_trsase/Diguanyl_cyclase"/>
</dbReference>
<evidence type="ECO:0000256" key="5">
    <source>
        <dbReference type="ARBA" id="ARBA00022475"/>
    </source>
</evidence>
<keyword evidence="13 18" id="KW-1133">Transmembrane helix</keyword>
<dbReference type="Gene3D" id="3.30.70.270">
    <property type="match status" value="1"/>
</dbReference>
<feature type="transmembrane region" description="Helical" evidence="18">
    <location>
        <begin position="358"/>
        <end position="380"/>
    </location>
</feature>
<organism evidence="20 21">
    <name type="scientific">Cupriavidus laharis</name>
    <dbReference type="NCBI Taxonomy" id="151654"/>
    <lineage>
        <taxon>Bacteria</taxon>
        <taxon>Pseudomonadati</taxon>
        <taxon>Pseudomonadota</taxon>
        <taxon>Betaproteobacteria</taxon>
        <taxon>Burkholderiales</taxon>
        <taxon>Burkholderiaceae</taxon>
        <taxon>Cupriavidus</taxon>
    </lineage>
</organism>
<keyword evidence="11" id="KW-0460">Magnesium</keyword>
<evidence type="ECO:0000256" key="1">
    <source>
        <dbReference type="ARBA" id="ARBA00004429"/>
    </source>
</evidence>
<keyword evidence="21" id="KW-1185">Reference proteome</keyword>
<evidence type="ECO:0000256" key="17">
    <source>
        <dbReference type="ARBA" id="ARBA00045634"/>
    </source>
</evidence>
<name>A0ABM8X9M1_9BURK</name>
<dbReference type="SUPFAM" id="SSF55073">
    <property type="entry name" value="Nucleotide cyclase"/>
    <property type="match status" value="1"/>
</dbReference>
<gene>
    <name evidence="20" type="primary">dgcQ</name>
    <name evidence="20" type="ORF">LMG23992_03320</name>
</gene>
<dbReference type="Pfam" id="PF17151">
    <property type="entry name" value="CHASE7"/>
    <property type="match status" value="1"/>
</dbReference>
<evidence type="ECO:0000256" key="16">
    <source>
        <dbReference type="ARBA" id="ARBA00034247"/>
    </source>
</evidence>
<feature type="domain" description="GGDEF" evidence="19">
    <location>
        <begin position="427"/>
        <end position="569"/>
    </location>
</feature>
<dbReference type="InterPro" id="IPR000160">
    <property type="entry name" value="GGDEF_dom"/>
</dbReference>
<comment type="subcellular location">
    <subcellularLocation>
        <location evidence="1">Cell inner membrane</location>
        <topology evidence="1">Multi-pass membrane protein</topology>
    </subcellularLocation>
</comment>
<sequence>MCPFSPSASHLMRLWHRASTSPRRTVVLCFAAVFAVTVVLAGRQYFLVRARDLDLRAHRLELQAMALDAGLHGGKRQMRFLRGSAERLYAEPSPRAPVPDPAVRNALAARANPFWSLRVPDADAPIRGIGAQELAAVPGMERSEAALIRDLDVARLMSQLLPVQHELVVELENAFFITTTGVVVAYPSQPDDRVADLFQAFAHSRLLRLAREQPGEHDVTFDPIHSRKRPGGARLLLATPVVHGGVVRGAIVFDVPQHVFQDILRPPATSSGKQALLDERGTLIASDEPDFVVADGDWLKTLPRRWTGVSVPMLLRAGSGRERSGQDVLLFRKLDNADLVLVDYVPAGTLFLAVASQFGVPFIGVWLLLGILLWSTLLVVDQLLARQMRLSDSLRELARVDALTGLANRRGLTVDFDGLTQRRHIDRPIALLMIDIDHFKRVNDSWGHAAGDEVLKHLATEIRAIVRPHDIVARVGGEEFCVLLPDTTAETAAHVAERLRVAIAAAVCMPDRALLPAKAPGREIRYTVSIGVAELVMDGCQNLEALAAAADQRLYAAKEQGRNRVVAHV</sequence>
<evidence type="ECO:0000256" key="14">
    <source>
        <dbReference type="ARBA" id="ARBA00023136"/>
    </source>
</evidence>
<keyword evidence="20" id="KW-0548">Nucleotidyltransferase</keyword>
<dbReference type="InterPro" id="IPR033416">
    <property type="entry name" value="CHASE7"/>
</dbReference>
<dbReference type="InterPro" id="IPR050469">
    <property type="entry name" value="Diguanylate_Cyclase"/>
</dbReference>
<dbReference type="SMART" id="SM00267">
    <property type="entry name" value="GGDEF"/>
    <property type="match status" value="1"/>
</dbReference>
<evidence type="ECO:0000256" key="9">
    <source>
        <dbReference type="ARBA" id="ARBA00022723"/>
    </source>
</evidence>
<dbReference type="Proteomes" id="UP000727654">
    <property type="component" value="Unassembled WGS sequence"/>
</dbReference>
<dbReference type="EMBL" id="CAJZAI010000007">
    <property type="protein sequence ID" value="CAG9176597.1"/>
    <property type="molecule type" value="Genomic_DNA"/>
</dbReference>
<comment type="subunit">
    <text evidence="3">Homodimer.</text>
</comment>
<evidence type="ECO:0000256" key="4">
    <source>
        <dbReference type="ARBA" id="ARBA00012528"/>
    </source>
</evidence>
<comment type="pathway">
    <text evidence="2">Glycan metabolism; bacterial cellulose biosynthesis.</text>
</comment>
<dbReference type="PROSITE" id="PS50887">
    <property type="entry name" value="GGDEF"/>
    <property type="match status" value="1"/>
</dbReference>
<keyword evidence="10" id="KW-0547">Nucleotide-binding</keyword>
<evidence type="ECO:0000256" key="3">
    <source>
        <dbReference type="ARBA" id="ARBA00011738"/>
    </source>
</evidence>
<protein>
    <recommendedName>
        <fullName evidence="4">diguanylate cyclase</fullName>
        <ecNumber evidence="4">2.7.7.65</ecNumber>
    </recommendedName>
    <alternativeName>
        <fullName evidence="15">Cellulose synthesis regulatory protein</fullName>
    </alternativeName>
</protein>
<proteinExistence type="predicted"/>
<evidence type="ECO:0000256" key="11">
    <source>
        <dbReference type="ARBA" id="ARBA00022842"/>
    </source>
</evidence>
<keyword evidence="9" id="KW-0479">Metal-binding</keyword>
<evidence type="ECO:0000256" key="18">
    <source>
        <dbReference type="SAM" id="Phobius"/>
    </source>
</evidence>
<keyword evidence="12" id="KW-0135">Cellulose biosynthesis</keyword>
<evidence type="ECO:0000313" key="20">
    <source>
        <dbReference type="EMBL" id="CAG9176597.1"/>
    </source>
</evidence>
<evidence type="ECO:0000256" key="15">
    <source>
        <dbReference type="ARBA" id="ARBA00031311"/>
    </source>
</evidence>